<feature type="region of interest" description="Disordered" evidence="1">
    <location>
        <begin position="99"/>
        <end position="121"/>
    </location>
</feature>
<evidence type="ECO:0000313" key="2">
    <source>
        <dbReference type="EMBL" id="CAG9185804.1"/>
    </source>
</evidence>
<sequence length="121" mass="13112">MLDDLTARILNCQATIYVYFTEPAIEVGTMYRAGRDGIDGNPSAAAAFASDTVIEFKVALEAESRSYSSAVKLVDSPRRSPQCQPNVYLAFGFDNKAPTAAGAKSRMCPRTRRPEGSVVRS</sequence>
<reference evidence="2 3" key="1">
    <citation type="submission" date="2021-08" db="EMBL/GenBank/DDBJ databases">
        <authorList>
            <person name="Peeters C."/>
        </authorList>
    </citation>
    <scope>NUCLEOTIDE SEQUENCE [LARGE SCALE GENOMIC DNA]</scope>
    <source>
        <strain evidence="2 3">LMG 32289</strain>
    </source>
</reference>
<keyword evidence="3" id="KW-1185">Reference proteome</keyword>
<dbReference type="Proteomes" id="UP000706525">
    <property type="component" value="Unassembled WGS sequence"/>
</dbReference>
<evidence type="ECO:0000256" key="1">
    <source>
        <dbReference type="SAM" id="MobiDB-lite"/>
    </source>
</evidence>
<dbReference type="EMBL" id="CAJZAG010000015">
    <property type="protein sequence ID" value="CAG9185804.1"/>
    <property type="molecule type" value="Genomic_DNA"/>
</dbReference>
<dbReference type="RefSeq" id="WP_223995133.1">
    <property type="nucleotide sequence ID" value="NZ_CAJZAG010000015.1"/>
</dbReference>
<comment type="caution">
    <text evidence="2">The sequence shown here is derived from an EMBL/GenBank/DDBJ whole genome shotgun (WGS) entry which is preliminary data.</text>
</comment>
<proteinExistence type="predicted"/>
<gene>
    <name evidence="2" type="ORF">LMG32289_06117</name>
</gene>
<organism evidence="2 3">
    <name type="scientific">Cupriavidus pampae</name>
    <dbReference type="NCBI Taxonomy" id="659251"/>
    <lineage>
        <taxon>Bacteria</taxon>
        <taxon>Pseudomonadati</taxon>
        <taxon>Pseudomonadota</taxon>
        <taxon>Betaproteobacteria</taxon>
        <taxon>Burkholderiales</taxon>
        <taxon>Burkholderiaceae</taxon>
        <taxon>Cupriavidus</taxon>
    </lineage>
</organism>
<accession>A0ABM8XZB2</accession>
<evidence type="ECO:0000313" key="3">
    <source>
        <dbReference type="Proteomes" id="UP000706525"/>
    </source>
</evidence>
<name>A0ABM8XZB2_9BURK</name>
<protein>
    <submittedName>
        <fullName evidence="2">Uncharacterized protein</fullName>
    </submittedName>
</protein>